<feature type="signal peptide" evidence="2">
    <location>
        <begin position="1"/>
        <end position="16"/>
    </location>
</feature>
<keyword evidence="2" id="KW-0732">Signal</keyword>
<organism evidence="3 4">
    <name type="scientific">Passalora fulva</name>
    <name type="common">Tomato leaf mold</name>
    <name type="synonym">Cladosporium fulvum</name>
    <dbReference type="NCBI Taxonomy" id="5499"/>
    <lineage>
        <taxon>Eukaryota</taxon>
        <taxon>Fungi</taxon>
        <taxon>Dikarya</taxon>
        <taxon>Ascomycota</taxon>
        <taxon>Pezizomycotina</taxon>
        <taxon>Dothideomycetes</taxon>
        <taxon>Dothideomycetidae</taxon>
        <taxon>Mycosphaerellales</taxon>
        <taxon>Mycosphaerellaceae</taxon>
        <taxon>Fulvia</taxon>
    </lineage>
</organism>
<feature type="compositionally biased region" description="Low complexity" evidence="1">
    <location>
        <begin position="151"/>
        <end position="167"/>
    </location>
</feature>
<feature type="chain" id="PRO_5040251173" evidence="2">
    <location>
        <begin position="17"/>
        <end position="324"/>
    </location>
</feature>
<evidence type="ECO:0000256" key="2">
    <source>
        <dbReference type="SAM" id="SignalP"/>
    </source>
</evidence>
<name>A0A9Q8PH07_PASFU</name>
<reference evidence="3" key="1">
    <citation type="submission" date="2021-12" db="EMBL/GenBank/DDBJ databases">
        <authorList>
            <person name="Zaccaron A."/>
            <person name="Stergiopoulos I."/>
        </authorList>
    </citation>
    <scope>NUCLEOTIDE SEQUENCE</scope>
    <source>
        <strain evidence="3">Race5_Kim</strain>
    </source>
</reference>
<dbReference type="Proteomes" id="UP000756132">
    <property type="component" value="Chromosome 9"/>
</dbReference>
<feature type="region of interest" description="Disordered" evidence="1">
    <location>
        <begin position="246"/>
        <end position="267"/>
    </location>
</feature>
<gene>
    <name evidence="3" type="ORF">CLAFUR5_09040</name>
</gene>
<feature type="region of interest" description="Disordered" evidence="1">
    <location>
        <begin position="86"/>
        <end position="115"/>
    </location>
</feature>
<keyword evidence="4" id="KW-1185">Reference proteome</keyword>
<dbReference type="OrthoDB" id="3648876at2759"/>
<accession>A0A9Q8PH07</accession>
<dbReference type="RefSeq" id="XP_047766631.1">
    <property type="nucleotide sequence ID" value="XM_047908188.1"/>
</dbReference>
<sequence length="324" mass="32657">MFASLSTLLLLGTVYANPIAILEQRQSQQVNLNYDISGAQFSTFQDANTLRQFLQSKGVNYDFDYNKLSAGVAAVNNYFATKAQQTTTSSNNNGFTNPNSGTVQTDSDSTSLRGGPSYTNASLSAQALLVQSITFSGGDAACAGGAIQRTKTTSSTSSSGASNSTATVVGNPQPVMIDTNAIVSGASDSEDVVGGTQDALTAGSCAARATGASARLSILTTLNVPINTSGSTTFGSTAQSFCEAGVGARQSGQPGGSGTSSSGTQAALTDGGVTAEVVCNGQRRTSGSPAVTFNLKLQGTYSSTAGFSGNFIGTRTATASISCT</sequence>
<dbReference type="KEGG" id="ffu:CLAFUR5_09040"/>
<dbReference type="AlphaFoldDB" id="A0A9Q8PH07"/>
<feature type="region of interest" description="Disordered" evidence="1">
    <location>
        <begin position="151"/>
        <end position="172"/>
    </location>
</feature>
<feature type="compositionally biased region" description="Polar residues" evidence="1">
    <location>
        <begin position="103"/>
        <end position="115"/>
    </location>
</feature>
<dbReference type="OMA" id="FATKAQQ"/>
<feature type="compositionally biased region" description="Low complexity" evidence="1">
    <location>
        <begin position="86"/>
        <end position="102"/>
    </location>
</feature>
<dbReference type="EMBL" id="CP090171">
    <property type="protein sequence ID" value="UJO22265.1"/>
    <property type="molecule type" value="Genomic_DNA"/>
</dbReference>
<evidence type="ECO:0000256" key="1">
    <source>
        <dbReference type="SAM" id="MobiDB-lite"/>
    </source>
</evidence>
<protein>
    <submittedName>
        <fullName evidence="3">Uncharacterized protein</fullName>
    </submittedName>
</protein>
<dbReference type="GeneID" id="71988918"/>
<evidence type="ECO:0000313" key="4">
    <source>
        <dbReference type="Proteomes" id="UP000756132"/>
    </source>
</evidence>
<proteinExistence type="predicted"/>
<reference evidence="3" key="2">
    <citation type="journal article" date="2022" name="Microb. Genom.">
        <title>A chromosome-scale genome assembly of the tomato pathogen Cladosporium fulvum reveals a compartmentalized genome architecture and the presence of a dispensable chromosome.</title>
        <authorList>
            <person name="Zaccaron A.Z."/>
            <person name="Chen L.H."/>
            <person name="Samaras A."/>
            <person name="Stergiopoulos I."/>
        </authorList>
    </citation>
    <scope>NUCLEOTIDE SEQUENCE</scope>
    <source>
        <strain evidence="3">Race5_Kim</strain>
    </source>
</reference>
<evidence type="ECO:0000313" key="3">
    <source>
        <dbReference type="EMBL" id="UJO22265.1"/>
    </source>
</evidence>